<organism evidence="2 3">
    <name type="scientific">Enterococcus durans ATCC 6056</name>
    <dbReference type="NCBI Taxonomy" id="1140001"/>
    <lineage>
        <taxon>Bacteria</taxon>
        <taxon>Bacillati</taxon>
        <taxon>Bacillota</taxon>
        <taxon>Bacilli</taxon>
        <taxon>Lactobacillales</taxon>
        <taxon>Enterococcaceae</taxon>
        <taxon>Enterococcus</taxon>
    </lineage>
</organism>
<feature type="region of interest" description="Disordered" evidence="1">
    <location>
        <begin position="33"/>
        <end position="57"/>
    </location>
</feature>
<keyword evidence="3" id="KW-1185">Reference proteome</keyword>
<sequence length="57" mass="6349">METRDDETAIVNKAESENSSFFVKANWSIDLPEGNINTPVAEPIKYSPSTAKPDKKH</sequence>
<comment type="caution">
    <text evidence="2">The sequence shown here is derived from an EMBL/GenBank/DDBJ whole genome shotgun (WGS) entry which is preliminary data.</text>
</comment>
<dbReference type="RefSeq" id="WP_016177552.1">
    <property type="nucleotide sequence ID" value="NZ_KE136383.1"/>
</dbReference>
<proteinExistence type="predicted"/>
<dbReference type="EMBL" id="AHYU01000038">
    <property type="protein sequence ID" value="EOT31729.1"/>
    <property type="molecule type" value="Genomic_DNA"/>
</dbReference>
<evidence type="ECO:0000313" key="2">
    <source>
        <dbReference type="EMBL" id="EOT31729.1"/>
    </source>
</evidence>
<reference evidence="2 3" key="1">
    <citation type="submission" date="2013-03" db="EMBL/GenBank/DDBJ databases">
        <title>The Genome Sequence of Enterococcus durans ATCC_6056 (Illumina only assembly).</title>
        <authorList>
            <consortium name="The Broad Institute Genomics Platform"/>
            <consortium name="The Broad Institute Genome Sequencing Center for Infectious Disease"/>
            <person name="Earl A."/>
            <person name="Russ C."/>
            <person name="Gilmore M."/>
            <person name="Surin D."/>
            <person name="Walker B."/>
            <person name="Young S."/>
            <person name="Zeng Q."/>
            <person name="Gargeya S."/>
            <person name="Fitzgerald M."/>
            <person name="Haas B."/>
            <person name="Abouelleil A."/>
            <person name="Allen A.W."/>
            <person name="Alvarado L."/>
            <person name="Arachchi H.M."/>
            <person name="Berlin A.M."/>
            <person name="Chapman S.B."/>
            <person name="Gainer-Dewar J."/>
            <person name="Goldberg J."/>
            <person name="Griggs A."/>
            <person name="Gujja S."/>
            <person name="Hansen M."/>
            <person name="Howarth C."/>
            <person name="Imamovic A."/>
            <person name="Ireland A."/>
            <person name="Larimer J."/>
            <person name="McCowan C."/>
            <person name="Murphy C."/>
            <person name="Pearson M."/>
            <person name="Poon T.W."/>
            <person name="Priest M."/>
            <person name="Roberts A."/>
            <person name="Saif S."/>
            <person name="Shea T."/>
            <person name="Sisk P."/>
            <person name="Sykes S."/>
            <person name="Wortman J."/>
            <person name="Nusbaum C."/>
            <person name="Birren B."/>
        </authorList>
    </citation>
    <scope>NUCLEOTIDE SEQUENCE [LARGE SCALE GENOMIC DNA]</scope>
    <source>
        <strain evidence="2 3">ATCC 6056</strain>
    </source>
</reference>
<accession>A0ABP2UXL3</accession>
<name>A0ABP2UXL3_9ENTE</name>
<protein>
    <submittedName>
        <fullName evidence="2">Uncharacterized protein</fullName>
    </submittedName>
</protein>
<evidence type="ECO:0000313" key="3">
    <source>
        <dbReference type="Proteomes" id="UP000014210"/>
    </source>
</evidence>
<dbReference type="Proteomes" id="UP000014210">
    <property type="component" value="Unassembled WGS sequence"/>
</dbReference>
<evidence type="ECO:0000256" key="1">
    <source>
        <dbReference type="SAM" id="MobiDB-lite"/>
    </source>
</evidence>
<gene>
    <name evidence="2" type="ORF">OMS_02242</name>
</gene>